<evidence type="ECO:0000259" key="1">
    <source>
        <dbReference type="PROSITE" id="PS51704"/>
    </source>
</evidence>
<dbReference type="KEGG" id="fwa:DCMF_19320"/>
<gene>
    <name evidence="2" type="ORF">DCMF_19320</name>
</gene>
<accession>A0A3G1L270</accession>
<dbReference type="CDD" id="cd08563">
    <property type="entry name" value="GDPD_TtGDE_like"/>
    <property type="match status" value="1"/>
</dbReference>
<dbReference type="PANTHER" id="PTHR46211:SF1">
    <property type="entry name" value="GLYCEROPHOSPHODIESTER PHOSPHODIESTERASE, CYTOPLASMIC"/>
    <property type="match status" value="1"/>
</dbReference>
<sequence length="241" mass="27426">MKIYGHRGAKGYAPENTMSSFLKAQELGADGVELDVQLTQDRQVVICHDWKIDRTSNGTGKISALTLSALKKLDFGSWYGPQFSGEKIPTLAEFLDWFRTTDLEANIEIKNGLIIYPGIEKEVLKLIEKFQVGERVFISSFYHPSLKLIKEMNPYMRTGALFACRPVNPLIFCRETGADFLHPHWESVDAPWVRQARIRGIQVNCYTINVYEQYLWVAKAGVDGIFSDFPDRKTCCSECQT</sequence>
<organism evidence="2 3">
    <name type="scientific">Formimonas warabiya</name>
    <dbReference type="NCBI Taxonomy" id="1761012"/>
    <lineage>
        <taxon>Bacteria</taxon>
        <taxon>Bacillati</taxon>
        <taxon>Bacillota</taxon>
        <taxon>Clostridia</taxon>
        <taxon>Eubacteriales</taxon>
        <taxon>Peptococcaceae</taxon>
        <taxon>Candidatus Formimonas</taxon>
    </lineage>
</organism>
<name>A0A3G1L270_FORW1</name>
<dbReference type="AlphaFoldDB" id="A0A3G1L270"/>
<dbReference type="Pfam" id="PF03009">
    <property type="entry name" value="GDPD"/>
    <property type="match status" value="1"/>
</dbReference>
<keyword evidence="3" id="KW-1185">Reference proteome</keyword>
<dbReference type="PANTHER" id="PTHR46211">
    <property type="entry name" value="GLYCEROPHOSPHORYL DIESTER PHOSPHODIESTERASE"/>
    <property type="match status" value="1"/>
</dbReference>
<dbReference type="SUPFAM" id="SSF51695">
    <property type="entry name" value="PLC-like phosphodiesterases"/>
    <property type="match status" value="1"/>
</dbReference>
<evidence type="ECO:0000313" key="3">
    <source>
        <dbReference type="Proteomes" id="UP000323521"/>
    </source>
</evidence>
<proteinExistence type="predicted"/>
<dbReference type="InterPro" id="IPR030395">
    <property type="entry name" value="GP_PDE_dom"/>
</dbReference>
<reference evidence="2 3" key="1">
    <citation type="submission" date="2016-10" db="EMBL/GenBank/DDBJ databases">
        <title>Complete Genome Sequence of Peptococcaceae strain DCMF.</title>
        <authorList>
            <person name="Edwards R.J."/>
            <person name="Holland S.I."/>
            <person name="Deshpande N.P."/>
            <person name="Wong Y.K."/>
            <person name="Ertan H."/>
            <person name="Manefield M."/>
            <person name="Russell T.L."/>
            <person name="Lee M.J."/>
        </authorList>
    </citation>
    <scope>NUCLEOTIDE SEQUENCE [LARGE SCALE GENOMIC DNA]</scope>
    <source>
        <strain evidence="2 3">DCMF</strain>
    </source>
</reference>
<protein>
    <recommendedName>
        <fullName evidence="1">GP-PDE domain-containing protein</fullName>
    </recommendedName>
</protein>
<dbReference type="Gene3D" id="3.20.20.190">
    <property type="entry name" value="Phosphatidylinositol (PI) phosphodiesterase"/>
    <property type="match status" value="1"/>
</dbReference>
<dbReference type="GO" id="GO:0006629">
    <property type="term" value="P:lipid metabolic process"/>
    <property type="evidence" value="ECO:0007669"/>
    <property type="project" value="InterPro"/>
</dbReference>
<dbReference type="Proteomes" id="UP000323521">
    <property type="component" value="Chromosome"/>
</dbReference>
<dbReference type="GO" id="GO:0008081">
    <property type="term" value="F:phosphoric diester hydrolase activity"/>
    <property type="evidence" value="ECO:0007669"/>
    <property type="project" value="InterPro"/>
</dbReference>
<dbReference type="InterPro" id="IPR017946">
    <property type="entry name" value="PLC-like_Pdiesterase_TIM-brl"/>
</dbReference>
<dbReference type="EMBL" id="CP017634">
    <property type="protein sequence ID" value="ATW28751.1"/>
    <property type="molecule type" value="Genomic_DNA"/>
</dbReference>
<feature type="domain" description="GP-PDE" evidence="1">
    <location>
        <begin position="1"/>
        <end position="237"/>
    </location>
</feature>
<dbReference type="PROSITE" id="PS51704">
    <property type="entry name" value="GP_PDE"/>
    <property type="match status" value="1"/>
</dbReference>
<evidence type="ECO:0000313" key="2">
    <source>
        <dbReference type="EMBL" id="ATW28751.1"/>
    </source>
</evidence>